<comment type="caution">
    <text evidence="2">The sequence shown here is derived from an EMBL/GenBank/DDBJ whole genome shotgun (WGS) entry which is preliminary data.</text>
</comment>
<keyword evidence="1" id="KW-0812">Transmembrane</keyword>
<proteinExistence type="predicted"/>
<dbReference type="EMBL" id="MCGT01000001">
    <property type="protein sequence ID" value="ORX62986.1"/>
    <property type="molecule type" value="Genomic_DNA"/>
</dbReference>
<reference evidence="2 3" key="1">
    <citation type="submission" date="2016-07" db="EMBL/GenBank/DDBJ databases">
        <title>Pervasive Adenine N6-methylation of Active Genes in Fungi.</title>
        <authorList>
            <consortium name="DOE Joint Genome Institute"/>
            <person name="Mondo S.J."/>
            <person name="Dannebaum R.O."/>
            <person name="Kuo R.C."/>
            <person name="Labutti K."/>
            <person name="Haridas S."/>
            <person name="Kuo A."/>
            <person name="Salamov A."/>
            <person name="Ahrendt S.R."/>
            <person name="Lipzen A."/>
            <person name="Sullivan W."/>
            <person name="Andreopoulos W.B."/>
            <person name="Clum A."/>
            <person name="Lindquist E."/>
            <person name="Daum C."/>
            <person name="Ramamoorthy G.K."/>
            <person name="Gryganskyi A."/>
            <person name="Culley D."/>
            <person name="Magnuson J.K."/>
            <person name="James T.Y."/>
            <person name="O'Malley M.A."/>
            <person name="Stajich J.E."/>
            <person name="Spatafora J.W."/>
            <person name="Visel A."/>
            <person name="Grigoriev I.V."/>
        </authorList>
    </citation>
    <scope>NUCLEOTIDE SEQUENCE [LARGE SCALE GENOMIC DNA]</scope>
    <source>
        <strain evidence="2 3">NRRL 3301</strain>
    </source>
</reference>
<accession>A0A1X2GY29</accession>
<sequence>MVPQHSQAPNVLVSHRFLRKADSLAWFAVVFFFFPLLRGFCFCRTLEQKSKRVCTPVTST</sequence>
<dbReference type="AlphaFoldDB" id="A0A1X2GY29"/>
<feature type="transmembrane region" description="Helical" evidence="1">
    <location>
        <begin position="24"/>
        <end position="43"/>
    </location>
</feature>
<keyword evidence="3" id="KW-1185">Reference proteome</keyword>
<name>A0A1X2GY29_9FUNG</name>
<keyword evidence="1" id="KW-0472">Membrane</keyword>
<organism evidence="2 3">
    <name type="scientific">Hesseltinella vesiculosa</name>
    <dbReference type="NCBI Taxonomy" id="101127"/>
    <lineage>
        <taxon>Eukaryota</taxon>
        <taxon>Fungi</taxon>
        <taxon>Fungi incertae sedis</taxon>
        <taxon>Mucoromycota</taxon>
        <taxon>Mucoromycotina</taxon>
        <taxon>Mucoromycetes</taxon>
        <taxon>Mucorales</taxon>
        <taxon>Cunninghamellaceae</taxon>
        <taxon>Hesseltinella</taxon>
    </lineage>
</organism>
<gene>
    <name evidence="2" type="ORF">DM01DRAFT_1009719</name>
</gene>
<evidence type="ECO:0000313" key="2">
    <source>
        <dbReference type="EMBL" id="ORX62986.1"/>
    </source>
</evidence>
<keyword evidence="1" id="KW-1133">Transmembrane helix</keyword>
<evidence type="ECO:0000256" key="1">
    <source>
        <dbReference type="SAM" id="Phobius"/>
    </source>
</evidence>
<dbReference type="Proteomes" id="UP000242146">
    <property type="component" value="Unassembled WGS sequence"/>
</dbReference>
<evidence type="ECO:0000313" key="3">
    <source>
        <dbReference type="Proteomes" id="UP000242146"/>
    </source>
</evidence>
<protein>
    <submittedName>
        <fullName evidence="2">Uncharacterized protein</fullName>
    </submittedName>
</protein>